<evidence type="ECO:0000313" key="3">
    <source>
        <dbReference type="EMBL" id="QHQ61608.1"/>
    </source>
</evidence>
<dbReference type="Proteomes" id="UP000464314">
    <property type="component" value="Chromosome"/>
</dbReference>
<keyword evidence="3" id="KW-0482">Metalloprotease</keyword>
<dbReference type="EMBL" id="CP048000">
    <property type="protein sequence ID" value="QHQ61608.1"/>
    <property type="molecule type" value="Genomic_DNA"/>
</dbReference>
<keyword evidence="3" id="KW-0645">Protease</keyword>
<evidence type="ECO:0000259" key="2">
    <source>
        <dbReference type="Pfam" id="PF02517"/>
    </source>
</evidence>
<protein>
    <submittedName>
        <fullName evidence="3">CPBP family intramembrane metalloprotease</fullName>
    </submittedName>
</protein>
<dbReference type="RefSeq" id="WP_161838433.1">
    <property type="nucleotide sequence ID" value="NZ_CP048000.1"/>
</dbReference>
<name>A0A6P1TQB2_9FIRM</name>
<feature type="transmembrane region" description="Helical" evidence="1">
    <location>
        <begin position="85"/>
        <end position="107"/>
    </location>
</feature>
<reference evidence="3 4" key="1">
    <citation type="submission" date="2020-01" db="EMBL/GenBank/DDBJ databases">
        <title>Genome analysis of Anaerocolumna sp. CBA3638.</title>
        <authorList>
            <person name="Kim J."/>
            <person name="Roh S.W."/>
        </authorList>
    </citation>
    <scope>NUCLEOTIDE SEQUENCE [LARGE SCALE GENOMIC DNA]</scope>
    <source>
        <strain evidence="3 4">CBA3638</strain>
    </source>
</reference>
<feature type="transmembrane region" description="Helical" evidence="1">
    <location>
        <begin position="14"/>
        <end position="32"/>
    </location>
</feature>
<feature type="transmembrane region" description="Helical" evidence="1">
    <location>
        <begin position="223"/>
        <end position="244"/>
    </location>
</feature>
<evidence type="ECO:0000256" key="1">
    <source>
        <dbReference type="SAM" id="Phobius"/>
    </source>
</evidence>
<dbReference type="GO" id="GO:0004175">
    <property type="term" value="F:endopeptidase activity"/>
    <property type="evidence" value="ECO:0007669"/>
    <property type="project" value="UniProtKB-ARBA"/>
</dbReference>
<feature type="transmembrane region" description="Helical" evidence="1">
    <location>
        <begin position="38"/>
        <end position="64"/>
    </location>
</feature>
<feature type="domain" description="CAAX prenyl protease 2/Lysostaphin resistance protein A-like" evidence="2">
    <location>
        <begin position="147"/>
        <end position="233"/>
    </location>
</feature>
<dbReference type="GO" id="GO:0080120">
    <property type="term" value="P:CAAX-box protein maturation"/>
    <property type="evidence" value="ECO:0007669"/>
    <property type="project" value="UniProtKB-ARBA"/>
</dbReference>
<dbReference type="GO" id="GO:0006508">
    <property type="term" value="P:proteolysis"/>
    <property type="evidence" value="ECO:0007669"/>
    <property type="project" value="UniProtKB-KW"/>
</dbReference>
<sequence length="246" mass="28206">MTDNKIRQLSLPKLLLYVFIPALLIFGTYSLATQFRAIIPPFLSFMVIILVVLIPIEIGIILYFSKKETNQFNLSCAFLRCEKMPVHKTLGISVVLILIGGIVFTFISPLERNIMFQTIYQNVPEYFKLSDFFVHYKDYPRFIIIVSFLLYAVSDGILGPIAEELYFRGFLMSRISRFGIGAPVIITVLFSAYHLFSPWEFFTRIIACLPFIYCVYKTKNIYIGMIVHCSLNTASVIMAVLSVIKN</sequence>
<keyword evidence="1" id="KW-0472">Membrane</keyword>
<organism evidence="3 4">
    <name type="scientific">Anaerocolumna sedimenticola</name>
    <dbReference type="NCBI Taxonomy" id="2696063"/>
    <lineage>
        <taxon>Bacteria</taxon>
        <taxon>Bacillati</taxon>
        <taxon>Bacillota</taxon>
        <taxon>Clostridia</taxon>
        <taxon>Lachnospirales</taxon>
        <taxon>Lachnospiraceae</taxon>
        <taxon>Anaerocolumna</taxon>
    </lineage>
</organism>
<evidence type="ECO:0000313" key="4">
    <source>
        <dbReference type="Proteomes" id="UP000464314"/>
    </source>
</evidence>
<dbReference type="GO" id="GO:0008237">
    <property type="term" value="F:metallopeptidase activity"/>
    <property type="evidence" value="ECO:0007669"/>
    <property type="project" value="UniProtKB-KW"/>
</dbReference>
<accession>A0A6P1TQB2</accession>
<dbReference type="Pfam" id="PF02517">
    <property type="entry name" value="Rce1-like"/>
    <property type="match status" value="1"/>
</dbReference>
<dbReference type="AlphaFoldDB" id="A0A6P1TQB2"/>
<feature type="transmembrane region" description="Helical" evidence="1">
    <location>
        <begin position="178"/>
        <end position="195"/>
    </location>
</feature>
<keyword evidence="3" id="KW-0378">Hydrolase</keyword>
<gene>
    <name evidence="3" type="ORF">Ana3638_13170</name>
</gene>
<dbReference type="InterPro" id="IPR003675">
    <property type="entry name" value="Rce1/LyrA-like_dom"/>
</dbReference>
<feature type="transmembrane region" description="Helical" evidence="1">
    <location>
        <begin position="139"/>
        <end position="158"/>
    </location>
</feature>
<keyword evidence="1" id="KW-1133">Transmembrane helix</keyword>
<dbReference type="KEGG" id="anr:Ana3638_13170"/>
<keyword evidence="1" id="KW-0812">Transmembrane</keyword>
<proteinExistence type="predicted"/>
<keyword evidence="4" id="KW-1185">Reference proteome</keyword>